<gene>
    <name evidence="1" type="ORF">C1752_03527</name>
</gene>
<dbReference type="EMBL" id="PQWO01000009">
    <property type="protein sequence ID" value="PZD72691.1"/>
    <property type="molecule type" value="Genomic_DNA"/>
</dbReference>
<dbReference type="AlphaFoldDB" id="A0A2W1JV98"/>
<proteinExistence type="predicted"/>
<accession>A0A2W1JV98</accession>
<protein>
    <submittedName>
        <fullName evidence="1">Uncharacterized protein</fullName>
    </submittedName>
</protein>
<dbReference type="Proteomes" id="UP000248857">
    <property type="component" value="Unassembled WGS sequence"/>
</dbReference>
<comment type="caution">
    <text evidence="1">The sequence shown here is derived from an EMBL/GenBank/DDBJ whole genome shotgun (WGS) entry which is preliminary data.</text>
</comment>
<keyword evidence="2" id="KW-1185">Reference proteome</keyword>
<evidence type="ECO:0000313" key="2">
    <source>
        <dbReference type="Proteomes" id="UP000248857"/>
    </source>
</evidence>
<evidence type="ECO:0000313" key="1">
    <source>
        <dbReference type="EMBL" id="PZD72691.1"/>
    </source>
</evidence>
<dbReference type="RefSeq" id="WP_110986959.1">
    <property type="nucleotide sequence ID" value="NZ_CAWNWM010000009.1"/>
</dbReference>
<dbReference type="OrthoDB" id="9554091at2"/>
<name>A0A2W1JV98_9CYAN</name>
<organism evidence="1 2">
    <name type="scientific">Acaryochloris thomasi RCC1774</name>
    <dbReference type="NCBI Taxonomy" id="1764569"/>
    <lineage>
        <taxon>Bacteria</taxon>
        <taxon>Bacillati</taxon>
        <taxon>Cyanobacteriota</taxon>
        <taxon>Cyanophyceae</taxon>
        <taxon>Acaryochloridales</taxon>
        <taxon>Acaryochloridaceae</taxon>
        <taxon>Acaryochloris</taxon>
        <taxon>Acaryochloris thomasi</taxon>
    </lineage>
</organism>
<reference evidence="1 2" key="1">
    <citation type="journal article" date="2018" name="Sci. Rep.">
        <title>A novel species of the marine cyanobacterium Acaryochloris with a unique pigment content and lifestyle.</title>
        <authorList>
            <person name="Partensky F."/>
            <person name="Six C."/>
            <person name="Ratin M."/>
            <person name="Garczarek L."/>
            <person name="Vaulot D."/>
            <person name="Probert I."/>
            <person name="Calteau A."/>
            <person name="Gourvil P."/>
            <person name="Marie D."/>
            <person name="Grebert T."/>
            <person name="Bouchier C."/>
            <person name="Le Panse S."/>
            <person name="Gachenot M."/>
            <person name="Rodriguez F."/>
            <person name="Garrido J.L."/>
        </authorList>
    </citation>
    <scope>NUCLEOTIDE SEQUENCE [LARGE SCALE GENOMIC DNA]</scope>
    <source>
        <strain evidence="1 2">RCC1774</strain>
    </source>
</reference>
<sequence>MDFDKFSISEFQRRGLNSTSSRKLADELEEAALQEIHSVLMPTMNKIIDELNKRGHQLTFYEDPIPGDISYRHKDGDGEMGLRIAVDTIISTGYSHLYDNNQSDEEIIEEVVDNLCKLIEPTDLI</sequence>